<keyword evidence="2" id="KW-1185">Reference proteome</keyword>
<sequence>MTPQGWSDRPPLLRPRHWPKCIVPGDLHVPPCYMLACCSSRDTPQGGWLASHQLNEAWCWTSQGSDSRSHTTGLVIAQCGSRSR</sequence>
<name>A0AAV4H4A7_9GAST</name>
<reference evidence="1 2" key="1">
    <citation type="journal article" date="2021" name="Elife">
        <title>Chloroplast acquisition without the gene transfer in kleptoplastic sea slugs, Plakobranchus ocellatus.</title>
        <authorList>
            <person name="Maeda T."/>
            <person name="Takahashi S."/>
            <person name="Yoshida T."/>
            <person name="Shimamura S."/>
            <person name="Takaki Y."/>
            <person name="Nagai Y."/>
            <person name="Toyoda A."/>
            <person name="Suzuki Y."/>
            <person name="Arimoto A."/>
            <person name="Ishii H."/>
            <person name="Satoh N."/>
            <person name="Nishiyama T."/>
            <person name="Hasebe M."/>
            <person name="Maruyama T."/>
            <person name="Minagawa J."/>
            <person name="Obokata J."/>
            <person name="Shigenobu S."/>
        </authorList>
    </citation>
    <scope>NUCLEOTIDE SEQUENCE [LARGE SCALE GENOMIC DNA]</scope>
</reference>
<dbReference type="AlphaFoldDB" id="A0AAV4H4A7"/>
<proteinExistence type="predicted"/>
<protein>
    <recommendedName>
        <fullName evidence="3">G-protein coupled receptors family 2 profile 1 domain-containing protein</fullName>
    </recommendedName>
</protein>
<organism evidence="1 2">
    <name type="scientific">Elysia marginata</name>
    <dbReference type="NCBI Taxonomy" id="1093978"/>
    <lineage>
        <taxon>Eukaryota</taxon>
        <taxon>Metazoa</taxon>
        <taxon>Spiralia</taxon>
        <taxon>Lophotrochozoa</taxon>
        <taxon>Mollusca</taxon>
        <taxon>Gastropoda</taxon>
        <taxon>Heterobranchia</taxon>
        <taxon>Euthyneura</taxon>
        <taxon>Panpulmonata</taxon>
        <taxon>Sacoglossa</taxon>
        <taxon>Placobranchoidea</taxon>
        <taxon>Plakobranchidae</taxon>
        <taxon>Elysia</taxon>
    </lineage>
</organism>
<dbReference type="EMBL" id="BMAT01008781">
    <property type="protein sequence ID" value="GFR92501.1"/>
    <property type="molecule type" value="Genomic_DNA"/>
</dbReference>
<accession>A0AAV4H4A7</accession>
<evidence type="ECO:0000313" key="1">
    <source>
        <dbReference type="EMBL" id="GFR92501.1"/>
    </source>
</evidence>
<evidence type="ECO:0008006" key="3">
    <source>
        <dbReference type="Google" id="ProtNLM"/>
    </source>
</evidence>
<comment type="caution">
    <text evidence="1">The sequence shown here is derived from an EMBL/GenBank/DDBJ whole genome shotgun (WGS) entry which is preliminary data.</text>
</comment>
<evidence type="ECO:0000313" key="2">
    <source>
        <dbReference type="Proteomes" id="UP000762676"/>
    </source>
</evidence>
<gene>
    <name evidence="1" type="ORF">ElyMa_004354900</name>
</gene>
<dbReference type="Proteomes" id="UP000762676">
    <property type="component" value="Unassembled WGS sequence"/>
</dbReference>